<sequence>MNEIIKKNGITYGVITGVVSVLITFSIYMIDLSLMTKWWLALLIMLFYVIIGCILLIKTKKELGDFMSFKEGFTTYFISAVIGIAISVIFNILLYNFIDPEAAETLKELTMESTANIMKGFGAPSSEIKKALEKLSEYEQFSAIEQIKGSAYSIIGSSIFGLILAAIFKKNKPVF</sequence>
<dbReference type="Pfam" id="PF13858">
    <property type="entry name" value="DUF4199"/>
    <property type="match status" value="1"/>
</dbReference>
<feature type="transmembrane region" description="Helical" evidence="1">
    <location>
        <begin position="150"/>
        <end position="168"/>
    </location>
</feature>
<keyword evidence="1" id="KW-0472">Membrane</keyword>
<proteinExistence type="predicted"/>
<keyword evidence="3" id="KW-1185">Reference proteome</keyword>
<feature type="transmembrane region" description="Helical" evidence="1">
    <location>
        <begin position="36"/>
        <end position="57"/>
    </location>
</feature>
<reference evidence="3" key="1">
    <citation type="journal article" date="2019" name="Int. J. Syst. Evol. Microbiol.">
        <title>The Global Catalogue of Microorganisms (GCM) 10K type strain sequencing project: providing services to taxonomists for standard genome sequencing and annotation.</title>
        <authorList>
            <consortium name="The Broad Institute Genomics Platform"/>
            <consortium name="The Broad Institute Genome Sequencing Center for Infectious Disease"/>
            <person name="Wu L."/>
            <person name="Ma J."/>
        </authorList>
    </citation>
    <scope>NUCLEOTIDE SEQUENCE [LARGE SCALE GENOMIC DNA]</scope>
    <source>
        <strain evidence="3">KCTC 52644</strain>
    </source>
</reference>
<protein>
    <submittedName>
        <fullName evidence="2">DUF4199 domain-containing protein</fullName>
    </submittedName>
</protein>
<dbReference type="RefSeq" id="WP_379809358.1">
    <property type="nucleotide sequence ID" value="NZ_JBHUOL010000023.1"/>
</dbReference>
<accession>A0ABW5ZB87</accession>
<evidence type="ECO:0000256" key="1">
    <source>
        <dbReference type="SAM" id="Phobius"/>
    </source>
</evidence>
<gene>
    <name evidence="2" type="ORF">ACFSX9_15570</name>
</gene>
<name>A0ABW5ZB87_9FLAO</name>
<dbReference type="InterPro" id="IPR025250">
    <property type="entry name" value="DUF4199"/>
</dbReference>
<keyword evidence="1" id="KW-1133">Transmembrane helix</keyword>
<organism evidence="2 3">
    <name type="scientific">Flavobacterium ardleyense</name>
    <dbReference type="NCBI Taxonomy" id="2038737"/>
    <lineage>
        <taxon>Bacteria</taxon>
        <taxon>Pseudomonadati</taxon>
        <taxon>Bacteroidota</taxon>
        <taxon>Flavobacteriia</taxon>
        <taxon>Flavobacteriales</taxon>
        <taxon>Flavobacteriaceae</taxon>
        <taxon>Flavobacterium</taxon>
    </lineage>
</organism>
<feature type="transmembrane region" description="Helical" evidence="1">
    <location>
        <begin position="12"/>
        <end position="30"/>
    </location>
</feature>
<evidence type="ECO:0000313" key="3">
    <source>
        <dbReference type="Proteomes" id="UP001597549"/>
    </source>
</evidence>
<dbReference type="Proteomes" id="UP001597549">
    <property type="component" value="Unassembled WGS sequence"/>
</dbReference>
<feature type="transmembrane region" description="Helical" evidence="1">
    <location>
        <begin position="77"/>
        <end position="98"/>
    </location>
</feature>
<dbReference type="EMBL" id="JBHUOL010000023">
    <property type="protein sequence ID" value="MFD2910149.1"/>
    <property type="molecule type" value="Genomic_DNA"/>
</dbReference>
<keyword evidence="1" id="KW-0812">Transmembrane</keyword>
<comment type="caution">
    <text evidence="2">The sequence shown here is derived from an EMBL/GenBank/DDBJ whole genome shotgun (WGS) entry which is preliminary data.</text>
</comment>
<evidence type="ECO:0000313" key="2">
    <source>
        <dbReference type="EMBL" id="MFD2910149.1"/>
    </source>
</evidence>